<evidence type="ECO:0000256" key="1">
    <source>
        <dbReference type="ARBA" id="ARBA00004571"/>
    </source>
</evidence>
<evidence type="ECO:0000256" key="10">
    <source>
        <dbReference type="ARBA" id="ARBA00023237"/>
    </source>
</evidence>
<dbReference type="SUPFAM" id="SSF56935">
    <property type="entry name" value="Porins"/>
    <property type="match status" value="1"/>
</dbReference>
<evidence type="ECO:0000256" key="11">
    <source>
        <dbReference type="SAM" id="SignalP"/>
    </source>
</evidence>
<accession>A0A369WFX7</accession>
<dbReference type="EMBL" id="QQOH01000003">
    <property type="protein sequence ID" value="RDE19594.1"/>
    <property type="molecule type" value="Genomic_DNA"/>
</dbReference>
<evidence type="ECO:0000313" key="13">
    <source>
        <dbReference type="EMBL" id="RDE19594.1"/>
    </source>
</evidence>
<dbReference type="InterPro" id="IPR033900">
    <property type="entry name" value="Gram_neg_porin_domain"/>
</dbReference>
<dbReference type="Pfam" id="PF13609">
    <property type="entry name" value="Porin_4"/>
    <property type="match status" value="1"/>
</dbReference>
<comment type="caution">
    <text evidence="13">The sequence shown here is derived from an EMBL/GenBank/DDBJ whole genome shotgun (WGS) entry which is preliminary data.</text>
</comment>
<organism evidence="13 14">
    <name type="scientific">Motiliproteus coralliicola</name>
    <dbReference type="NCBI Taxonomy" id="2283196"/>
    <lineage>
        <taxon>Bacteria</taxon>
        <taxon>Pseudomonadati</taxon>
        <taxon>Pseudomonadota</taxon>
        <taxon>Gammaproteobacteria</taxon>
        <taxon>Oceanospirillales</taxon>
        <taxon>Oceanospirillaceae</taxon>
        <taxon>Motiliproteus</taxon>
    </lineage>
</organism>
<evidence type="ECO:0000259" key="12">
    <source>
        <dbReference type="Pfam" id="PF13609"/>
    </source>
</evidence>
<keyword evidence="3" id="KW-0813">Transport</keyword>
<evidence type="ECO:0000256" key="5">
    <source>
        <dbReference type="ARBA" id="ARBA00022692"/>
    </source>
</evidence>
<name>A0A369WFX7_9GAMM</name>
<evidence type="ECO:0000256" key="8">
    <source>
        <dbReference type="ARBA" id="ARBA00023114"/>
    </source>
</evidence>
<dbReference type="PANTHER" id="PTHR34501:SF9">
    <property type="entry name" value="MAJOR OUTER MEMBRANE PROTEIN P.IA"/>
    <property type="match status" value="1"/>
</dbReference>
<dbReference type="RefSeq" id="WP_114695939.1">
    <property type="nucleotide sequence ID" value="NZ_QQOH01000003.1"/>
</dbReference>
<dbReference type="Gene3D" id="2.40.160.10">
    <property type="entry name" value="Porin"/>
    <property type="match status" value="1"/>
</dbReference>
<sequence length="345" mass="35621">MKKSLIALAVAGALTAPMIAQADATLYGIAQFRGVAEDDKSFNSKMAKTRLGVKGTVDNDIEGLTTGFQFEWEFDGNGSATSATNSSSVAMRKSNVYMKGDFGILSLGRQNNPANPAEAMTDILGNDSAAFHMNPDRLGNVVAYVTPTFGGFHAVAAVISEGSSDTDSDALGADDVDATVLAVNWAGAGFGVAAAITNVEGGTTTANVDGSAVTYSASADAFVATTAAAEVADFDIITAGVNYTGIENVYLAASYSKKDTDGTSVEPETIDLAASYTMGKTTLAAIYSVHDTDVSGEDDQEQFLVGVRYALGAKASVGVDYASYNSDAEDAGKNDTLTLEYTLSF</sequence>
<proteinExistence type="predicted"/>
<keyword evidence="5" id="KW-0812">Transmembrane</keyword>
<reference evidence="13 14" key="1">
    <citation type="submission" date="2018-07" db="EMBL/GenBank/DDBJ databases">
        <title>Motiliproteus coralliicola sp. nov., a bacterium isolated from Coral.</title>
        <authorList>
            <person name="Wang G."/>
        </authorList>
    </citation>
    <scope>NUCLEOTIDE SEQUENCE [LARGE SCALE GENOMIC DNA]</scope>
    <source>
        <strain evidence="13 14">C34</strain>
    </source>
</reference>
<dbReference type="GO" id="GO:0046930">
    <property type="term" value="C:pore complex"/>
    <property type="evidence" value="ECO:0007669"/>
    <property type="project" value="UniProtKB-KW"/>
</dbReference>
<dbReference type="InterPro" id="IPR050298">
    <property type="entry name" value="Gram-neg_bact_OMP"/>
</dbReference>
<feature type="chain" id="PRO_5016811448" evidence="11">
    <location>
        <begin position="23"/>
        <end position="345"/>
    </location>
</feature>
<keyword evidence="14" id="KW-1185">Reference proteome</keyword>
<protein>
    <submittedName>
        <fullName evidence="13">Porin</fullName>
    </submittedName>
</protein>
<evidence type="ECO:0000256" key="6">
    <source>
        <dbReference type="ARBA" id="ARBA00022729"/>
    </source>
</evidence>
<evidence type="ECO:0000256" key="9">
    <source>
        <dbReference type="ARBA" id="ARBA00023136"/>
    </source>
</evidence>
<dbReference type="GO" id="GO:0006811">
    <property type="term" value="P:monoatomic ion transport"/>
    <property type="evidence" value="ECO:0007669"/>
    <property type="project" value="UniProtKB-KW"/>
</dbReference>
<keyword evidence="8" id="KW-0626">Porin</keyword>
<evidence type="ECO:0000313" key="14">
    <source>
        <dbReference type="Proteomes" id="UP000253769"/>
    </source>
</evidence>
<dbReference type="GO" id="GO:0015288">
    <property type="term" value="F:porin activity"/>
    <property type="evidence" value="ECO:0007669"/>
    <property type="project" value="UniProtKB-KW"/>
</dbReference>
<dbReference type="OrthoDB" id="8957883at2"/>
<evidence type="ECO:0000256" key="7">
    <source>
        <dbReference type="ARBA" id="ARBA00023065"/>
    </source>
</evidence>
<keyword evidence="9" id="KW-0472">Membrane</keyword>
<evidence type="ECO:0000256" key="4">
    <source>
        <dbReference type="ARBA" id="ARBA00022452"/>
    </source>
</evidence>
<keyword evidence="10" id="KW-0998">Cell outer membrane</keyword>
<keyword evidence="6 11" id="KW-0732">Signal</keyword>
<dbReference type="GO" id="GO:0009279">
    <property type="term" value="C:cell outer membrane"/>
    <property type="evidence" value="ECO:0007669"/>
    <property type="project" value="UniProtKB-SubCell"/>
</dbReference>
<comment type="subunit">
    <text evidence="2">Homotrimer.</text>
</comment>
<dbReference type="Proteomes" id="UP000253769">
    <property type="component" value="Unassembled WGS sequence"/>
</dbReference>
<evidence type="ECO:0000256" key="2">
    <source>
        <dbReference type="ARBA" id="ARBA00011233"/>
    </source>
</evidence>
<feature type="domain" description="Porin" evidence="12">
    <location>
        <begin position="7"/>
        <end position="244"/>
    </location>
</feature>
<evidence type="ECO:0000256" key="3">
    <source>
        <dbReference type="ARBA" id="ARBA00022448"/>
    </source>
</evidence>
<comment type="subcellular location">
    <subcellularLocation>
        <location evidence="1">Cell outer membrane</location>
        <topology evidence="1">Multi-pass membrane protein</topology>
    </subcellularLocation>
</comment>
<dbReference type="PANTHER" id="PTHR34501">
    <property type="entry name" value="PROTEIN YDDL-RELATED"/>
    <property type="match status" value="1"/>
</dbReference>
<dbReference type="InterPro" id="IPR023614">
    <property type="entry name" value="Porin_dom_sf"/>
</dbReference>
<keyword evidence="4" id="KW-1134">Transmembrane beta strand</keyword>
<keyword evidence="7" id="KW-0406">Ion transport</keyword>
<dbReference type="AlphaFoldDB" id="A0A369WFX7"/>
<gene>
    <name evidence="13" type="ORF">DV711_11975</name>
</gene>
<feature type="signal peptide" evidence="11">
    <location>
        <begin position="1"/>
        <end position="22"/>
    </location>
</feature>